<sequence>MLNRKPRRRFPRFCIFPGYNWCGPGCSGPGAPINKVDAACKAHDECYRRTGAYCKCDREFIRRLQSCRNPHTREGRQANVIYNYMKAQSFFTCGF</sequence>
<dbReference type="InterPro" id="IPR013607">
    <property type="entry name" value="Phospholipase_A2-like"/>
</dbReference>
<accession>A0A220U1N1</accession>
<dbReference type="GO" id="GO:0005198">
    <property type="term" value="F:structural molecule activity"/>
    <property type="evidence" value="ECO:0007669"/>
    <property type="project" value="InterPro"/>
</dbReference>
<dbReference type="KEGG" id="vil:CFK37_06990"/>
<reference evidence="2 3" key="1">
    <citation type="submission" date="2017-07" db="EMBL/GenBank/DDBJ databases">
        <title>Virgibacillus sp. LM2416.</title>
        <authorList>
            <person name="Tak E.J."/>
            <person name="Bae J.-W."/>
        </authorList>
    </citation>
    <scope>NUCLEOTIDE SEQUENCE [LARGE SCALE GENOMIC DNA]</scope>
    <source>
        <strain evidence="2 3">LM2416</strain>
    </source>
</reference>
<dbReference type="GO" id="GO:0050482">
    <property type="term" value="P:arachidonate secretion"/>
    <property type="evidence" value="ECO:0007669"/>
    <property type="project" value="InterPro"/>
</dbReference>
<organism evidence="2 3">
    <name type="scientific">Virgibacillus phasianinus</name>
    <dbReference type="NCBI Taxonomy" id="2017483"/>
    <lineage>
        <taxon>Bacteria</taxon>
        <taxon>Bacillati</taxon>
        <taxon>Bacillota</taxon>
        <taxon>Bacilli</taxon>
        <taxon>Bacillales</taxon>
        <taxon>Bacillaceae</taxon>
        <taxon>Virgibacillus</taxon>
    </lineage>
</organism>
<feature type="domain" description="Phospholipase A2-like" evidence="1">
    <location>
        <begin position="16"/>
        <end position="49"/>
    </location>
</feature>
<evidence type="ECO:0000313" key="3">
    <source>
        <dbReference type="Proteomes" id="UP000198312"/>
    </source>
</evidence>
<dbReference type="RefSeq" id="WP_089061182.1">
    <property type="nucleotide sequence ID" value="NZ_CP022315.1"/>
</dbReference>
<protein>
    <submittedName>
        <fullName evidence="2">Phospholipase</fullName>
    </submittedName>
</protein>
<dbReference type="InterPro" id="IPR036444">
    <property type="entry name" value="PLipase_A2_dom_sf"/>
</dbReference>
<dbReference type="EMBL" id="CP022315">
    <property type="protein sequence ID" value="ASK61922.1"/>
    <property type="molecule type" value="Genomic_DNA"/>
</dbReference>
<dbReference type="OrthoDB" id="5125543at2"/>
<dbReference type="SUPFAM" id="SSF48619">
    <property type="entry name" value="Phospholipase A2, PLA2"/>
    <property type="match status" value="1"/>
</dbReference>
<name>A0A220U1N1_9BACI</name>
<evidence type="ECO:0000259" key="1">
    <source>
        <dbReference type="Pfam" id="PF08398"/>
    </source>
</evidence>
<evidence type="ECO:0000313" key="2">
    <source>
        <dbReference type="EMBL" id="ASK61922.1"/>
    </source>
</evidence>
<dbReference type="Pfam" id="PF08398">
    <property type="entry name" value="Phospholip_A2_4"/>
    <property type="match status" value="1"/>
</dbReference>
<gene>
    <name evidence="2" type="ORF">CFK37_06990</name>
</gene>
<dbReference type="GO" id="GO:0004623">
    <property type="term" value="F:phospholipase A2 activity"/>
    <property type="evidence" value="ECO:0007669"/>
    <property type="project" value="InterPro"/>
</dbReference>
<dbReference type="GO" id="GO:0006644">
    <property type="term" value="P:phospholipid metabolic process"/>
    <property type="evidence" value="ECO:0007669"/>
    <property type="project" value="InterPro"/>
</dbReference>
<keyword evidence="3" id="KW-1185">Reference proteome</keyword>
<proteinExistence type="predicted"/>
<dbReference type="AlphaFoldDB" id="A0A220U1N1"/>
<dbReference type="Proteomes" id="UP000198312">
    <property type="component" value="Chromosome"/>
</dbReference>
<dbReference type="Gene3D" id="1.20.90.10">
    <property type="entry name" value="Phospholipase A2 domain"/>
    <property type="match status" value="1"/>
</dbReference>